<protein>
    <recommendedName>
        <fullName evidence="10">Endonuclease</fullName>
        <ecNumber evidence="10">3.1.30.-</ecNumber>
    </recommendedName>
</protein>
<dbReference type="RefSeq" id="WP_062106394.1">
    <property type="nucleotide sequence ID" value="NZ_LHZR01000088.1"/>
</dbReference>
<evidence type="ECO:0000313" key="15">
    <source>
        <dbReference type="Proteomes" id="UP000075636"/>
    </source>
</evidence>
<dbReference type="OrthoDB" id="9811262at2"/>
<evidence type="ECO:0000256" key="2">
    <source>
        <dbReference type="ARBA" id="ARBA00010052"/>
    </source>
</evidence>
<feature type="chain" id="PRO_5007555881" description="Endonuclease" evidence="11">
    <location>
        <begin position="22"/>
        <end position="291"/>
    </location>
</feature>
<dbReference type="Pfam" id="PF01223">
    <property type="entry name" value="Endonuclease_NS"/>
    <property type="match status" value="1"/>
</dbReference>
<dbReference type="GO" id="GO:0003676">
    <property type="term" value="F:nucleic acid binding"/>
    <property type="evidence" value="ECO:0007669"/>
    <property type="project" value="InterPro"/>
</dbReference>
<evidence type="ECO:0000256" key="3">
    <source>
        <dbReference type="ARBA" id="ARBA00022722"/>
    </source>
</evidence>
<evidence type="ECO:0000256" key="9">
    <source>
        <dbReference type="PIRSR" id="PIRSR640255-2"/>
    </source>
</evidence>
<keyword evidence="5 10" id="KW-0255">Endonuclease</keyword>
<evidence type="ECO:0000259" key="13">
    <source>
        <dbReference type="SMART" id="SM00892"/>
    </source>
</evidence>
<dbReference type="InterPro" id="IPR020821">
    <property type="entry name" value="ENPP1-3/EXOG-like_nuc-like"/>
</dbReference>
<evidence type="ECO:0000256" key="11">
    <source>
        <dbReference type="SAM" id="SignalP"/>
    </source>
</evidence>
<evidence type="ECO:0000256" key="8">
    <source>
        <dbReference type="PIRSR" id="PIRSR640255-1"/>
    </source>
</evidence>
<dbReference type="PATRIC" id="fig|318683.6.peg.3574"/>
<evidence type="ECO:0000256" key="6">
    <source>
        <dbReference type="ARBA" id="ARBA00022801"/>
    </source>
</evidence>
<evidence type="ECO:0000313" key="14">
    <source>
        <dbReference type="EMBL" id="KXV49935.1"/>
    </source>
</evidence>
<dbReference type="GO" id="GO:0004519">
    <property type="term" value="F:endonuclease activity"/>
    <property type="evidence" value="ECO:0007669"/>
    <property type="project" value="UniProtKB-UniRule"/>
</dbReference>
<dbReference type="SMART" id="SM00477">
    <property type="entry name" value="NUC"/>
    <property type="match status" value="1"/>
</dbReference>
<name>A0A149TLX3_9PROT</name>
<reference evidence="14 15" key="1">
    <citation type="submission" date="2015-06" db="EMBL/GenBank/DDBJ databases">
        <title>Improved classification and identification of acetic acid bacteria using matrix-assisted laser desorption/ionization time-of-flight mass spectrometry; Gluconobacter nephelii and Gluconobacter uchimurae are later heterotypic synonyms of Gluconobacter japonicus and Gluconobacter oxydans, respectively.</title>
        <authorList>
            <person name="Li L."/>
            <person name="Cleenwerck I."/>
            <person name="De Vuyst L."/>
            <person name="Vandamme P."/>
        </authorList>
    </citation>
    <scope>NUCLEOTIDE SEQUENCE [LARGE SCALE GENOMIC DNA]</scope>
    <source>
        <strain evidence="14 15">LMG 1768</strain>
    </source>
</reference>
<dbReference type="SUPFAM" id="SSF54060">
    <property type="entry name" value="His-Me finger endonucleases"/>
    <property type="match status" value="1"/>
</dbReference>
<dbReference type="InterPro" id="IPR040255">
    <property type="entry name" value="Non-specific_endonuclease"/>
</dbReference>
<sequence length="291" mass="31429">MRTIRIFSGVLALTMAAGAQAQTASCPRLFAGGVPPALLSDIQRSGTVLLCNDGYAVLASERTKGPLWSAEDLTEEQIETARQTQRQGHFEADERLPASMQATLYDFRGSGYDRGHLTPSGDEPDLQSQAQSFLLSNVIPQTSELNRGAWEGVESAVRGWADQEGELFVVTGPGYDPDHTQETIGPDLLPVPAVTWKAIYDPAGPGTGAYVCLNTAHPVCKITSVALLTRLVNIDPFPALPAALKERALSMPPIRQSPYALEHRSGTTKLEQDWKTVAAQKALHSLLRALE</sequence>
<comment type="similarity">
    <text evidence="2 10">Belongs to the DNA/RNA non-specific endonuclease family.</text>
</comment>
<dbReference type="PANTHER" id="PTHR13966:SF5">
    <property type="entry name" value="ENDONUCLEASE G, MITOCHONDRIAL"/>
    <property type="match status" value="1"/>
</dbReference>
<dbReference type="SMART" id="SM00892">
    <property type="entry name" value="Endonuclease_NS"/>
    <property type="match status" value="1"/>
</dbReference>
<dbReference type="PANTHER" id="PTHR13966">
    <property type="entry name" value="ENDONUCLEASE RELATED"/>
    <property type="match status" value="1"/>
</dbReference>
<keyword evidence="7" id="KW-0460">Magnesium</keyword>
<feature type="signal peptide" evidence="11">
    <location>
        <begin position="1"/>
        <end position="21"/>
    </location>
</feature>
<comment type="cofactor">
    <cofactor evidence="1 10">
        <name>Mg(2+)</name>
        <dbReference type="ChEBI" id="CHEBI:18420"/>
    </cofactor>
</comment>
<comment type="caution">
    <text evidence="14">The sequence shown here is derived from an EMBL/GenBank/DDBJ whole genome shotgun (WGS) entry which is preliminary data.</text>
</comment>
<feature type="domain" description="DNA/RNA non-specific endonuclease/pyrophosphatase/phosphodiesterase" evidence="13">
    <location>
        <begin position="51"/>
        <end position="243"/>
    </location>
</feature>
<keyword evidence="11" id="KW-0732">Signal</keyword>
<dbReference type="Proteomes" id="UP000075636">
    <property type="component" value="Unassembled WGS sequence"/>
</dbReference>
<evidence type="ECO:0000256" key="1">
    <source>
        <dbReference type="ARBA" id="ARBA00001946"/>
    </source>
</evidence>
<feature type="binding site" evidence="9">
    <location>
        <position position="146"/>
    </location>
    <ligand>
        <name>Mg(2+)</name>
        <dbReference type="ChEBI" id="CHEBI:18420"/>
        <note>catalytic</note>
    </ligand>
</feature>
<keyword evidence="3 10" id="KW-0540">Nuclease</keyword>
<dbReference type="AlphaFoldDB" id="A0A149TLX3"/>
<dbReference type="Gene3D" id="3.40.570.10">
    <property type="entry name" value="Extracellular Endonuclease, subunit A"/>
    <property type="match status" value="1"/>
</dbReference>
<dbReference type="PROSITE" id="PS01070">
    <property type="entry name" value="NUCLEASE_NON_SPEC"/>
    <property type="match status" value="1"/>
</dbReference>
<feature type="active site" description="Proton acceptor" evidence="8">
    <location>
        <position position="116"/>
    </location>
</feature>
<dbReference type="InterPro" id="IPR001604">
    <property type="entry name" value="Endo_G_ENPP1-like_dom"/>
</dbReference>
<dbReference type="InterPro" id="IPR018524">
    <property type="entry name" value="DNA/RNA_endonuclease_AS"/>
</dbReference>
<proteinExistence type="inferred from homology"/>
<evidence type="ECO:0000256" key="5">
    <source>
        <dbReference type="ARBA" id="ARBA00022759"/>
    </source>
</evidence>
<keyword evidence="6 10" id="KW-0378">Hydrolase</keyword>
<accession>A0A149TLX3</accession>
<dbReference type="EMBL" id="LHZR01000088">
    <property type="protein sequence ID" value="KXV49935.1"/>
    <property type="molecule type" value="Genomic_DNA"/>
</dbReference>
<evidence type="ECO:0000256" key="7">
    <source>
        <dbReference type="ARBA" id="ARBA00022842"/>
    </source>
</evidence>
<evidence type="ECO:0000259" key="12">
    <source>
        <dbReference type="SMART" id="SM00477"/>
    </source>
</evidence>
<gene>
    <name evidence="14" type="ORF">AD945_03050</name>
</gene>
<organism evidence="14 15">
    <name type="scientific">Gluconobacter albidus</name>
    <dbReference type="NCBI Taxonomy" id="318683"/>
    <lineage>
        <taxon>Bacteria</taxon>
        <taxon>Pseudomonadati</taxon>
        <taxon>Pseudomonadota</taxon>
        <taxon>Alphaproteobacteria</taxon>
        <taxon>Acetobacterales</taxon>
        <taxon>Acetobacteraceae</taxon>
        <taxon>Gluconobacter</taxon>
    </lineage>
</organism>
<keyword evidence="4 9" id="KW-0479">Metal-binding</keyword>
<dbReference type="GO" id="GO:0016787">
    <property type="term" value="F:hydrolase activity"/>
    <property type="evidence" value="ECO:0007669"/>
    <property type="project" value="UniProtKB-KW"/>
</dbReference>
<dbReference type="EC" id="3.1.30.-" evidence="10"/>
<dbReference type="InterPro" id="IPR044925">
    <property type="entry name" value="His-Me_finger_sf"/>
</dbReference>
<dbReference type="GO" id="GO:0046872">
    <property type="term" value="F:metal ion binding"/>
    <property type="evidence" value="ECO:0007669"/>
    <property type="project" value="UniProtKB-KW"/>
</dbReference>
<evidence type="ECO:0000256" key="4">
    <source>
        <dbReference type="ARBA" id="ARBA00022723"/>
    </source>
</evidence>
<dbReference type="InterPro" id="IPR044929">
    <property type="entry name" value="DNA/RNA_non-sp_Endonuclease_sf"/>
</dbReference>
<feature type="domain" description="ENPP1-3/EXOG-like endonuclease/phosphodiesterase" evidence="12">
    <location>
        <begin position="52"/>
        <end position="243"/>
    </location>
</feature>
<evidence type="ECO:0000256" key="10">
    <source>
        <dbReference type="RuleBase" id="RU366055"/>
    </source>
</evidence>